<evidence type="ECO:0000256" key="2">
    <source>
        <dbReference type="ARBA" id="ARBA00007647"/>
    </source>
</evidence>
<keyword evidence="8" id="KW-1185">Reference proteome</keyword>
<dbReference type="EMBL" id="HE600908">
    <property type="protein sequence ID" value="CAP30599.2"/>
    <property type="molecule type" value="Genomic_DNA"/>
</dbReference>
<dbReference type="Proteomes" id="UP000008549">
    <property type="component" value="Unassembled WGS sequence"/>
</dbReference>
<name>A8XD80_CAEBR</name>
<keyword evidence="6" id="KW-1133">Transmembrane helix</keyword>
<dbReference type="OMA" id="HARNTWA"/>
<dbReference type="EC" id="2.4.1.-" evidence="6"/>
<dbReference type="CTD" id="8577121"/>
<accession>A8XD80</accession>
<evidence type="ECO:0000256" key="6">
    <source>
        <dbReference type="RuleBase" id="RU366017"/>
    </source>
</evidence>
<dbReference type="GO" id="GO:0016757">
    <property type="term" value="F:glycosyltransferase activity"/>
    <property type="evidence" value="ECO:0007669"/>
    <property type="project" value="UniProtKB-UniRule"/>
</dbReference>
<dbReference type="InParanoid" id="A8XD80"/>
<evidence type="ECO:0000256" key="4">
    <source>
        <dbReference type="ARBA" id="ARBA00022679"/>
    </source>
</evidence>
<dbReference type="GO" id="GO:0016020">
    <property type="term" value="C:membrane"/>
    <property type="evidence" value="ECO:0007669"/>
    <property type="project" value="UniProtKB-SubCell"/>
</dbReference>
<dbReference type="InterPro" id="IPR008166">
    <property type="entry name" value="Glyco_transf_92"/>
</dbReference>
<comment type="subcellular location">
    <subcellularLocation>
        <location evidence="1">Membrane</location>
        <topology evidence="1">Single-pass membrane protein</topology>
    </subcellularLocation>
</comment>
<protein>
    <recommendedName>
        <fullName evidence="6">Glycosyltransferase family 92 protein</fullName>
        <ecNumber evidence="6">2.4.1.-</ecNumber>
    </recommendedName>
</protein>
<reference evidence="7 8" key="2">
    <citation type="journal article" date="2011" name="PLoS Genet.">
        <title>Caenorhabditis briggsae recombinant inbred line genotypes reveal inter-strain incompatibility and the evolution of recombination.</title>
        <authorList>
            <person name="Ross J.A."/>
            <person name="Koboldt D.C."/>
            <person name="Staisch J.E."/>
            <person name="Chamberlin H.M."/>
            <person name="Gupta B.P."/>
            <person name="Miller R.D."/>
            <person name="Baird S.E."/>
            <person name="Haag E.S."/>
        </authorList>
    </citation>
    <scope>NUCLEOTIDE SEQUENCE [LARGE SCALE GENOMIC DNA]</scope>
    <source>
        <strain evidence="7 8">AF16</strain>
    </source>
</reference>
<evidence type="ECO:0000256" key="3">
    <source>
        <dbReference type="ARBA" id="ARBA00022676"/>
    </source>
</evidence>
<dbReference type="GeneID" id="8577121"/>
<dbReference type="KEGG" id="cbr:CBG_11350"/>
<keyword evidence="4 6" id="KW-0808">Transferase</keyword>
<dbReference type="AlphaFoldDB" id="A8XD80"/>
<feature type="transmembrane region" description="Helical" evidence="6">
    <location>
        <begin position="7"/>
        <end position="25"/>
    </location>
</feature>
<dbReference type="PANTHER" id="PTHR47024:SF2">
    <property type="entry name" value="GLYCOSYLTRANSFERASE FAMILY 92 PROTEIN"/>
    <property type="match status" value="1"/>
</dbReference>
<dbReference type="PANTHER" id="PTHR47024">
    <property type="entry name" value="BIOFILM ABSENT ON HEAD (AFTER YERSINIA EXPOSURE)-RELATED"/>
    <property type="match status" value="1"/>
</dbReference>
<sequence>MKEIQHDYKFVLISLILFIFIFYSYEPDFGLLETIGGILSILAGEPINASFPITFYQSAYVDYRFNPPRLRIFTLNKCVKNNQFLLSDLHLNGNNSAPVRKKIYGKPLDGHCPSIYIPASSCLYVPYTFSITLKQNEDPKNVVLYFEMTKVIQYFQVTIFLGSGKVELNVQKIYKKSTEGITVCLQPVYYFSQWQNIVLYIEAWRAQGATRFIVYFHSATKETWKTLEYYRDLGLIEIKSWPSFPSLPADIADKYPKIDDSVFILSYFMAMNICILDIKTTIGTVADFDEVMVPTNGRLLDYATKEMMGTKVGALSFENHYISLTPKIYTSNFSRVASPKFQTFGKQTKYIFNASVLAIAQVHWPHSFVDSYFSWTRTKKVSFFQKLEVFFQMSSFQAEGALLHFRYEPGVGNLETTEKPFRFFPDNPSIHIKNMEDTAQNIFNGVMPKFSSKPYDALQKCVSKIIPVEDKVCRSTSGICRDEMDKVEDWVYDKSEPIFLVAS</sequence>
<evidence type="ECO:0000256" key="1">
    <source>
        <dbReference type="ARBA" id="ARBA00004167"/>
    </source>
</evidence>
<proteinExistence type="inferred from homology"/>
<dbReference type="Pfam" id="PF01697">
    <property type="entry name" value="Glyco_transf_92"/>
    <property type="match status" value="1"/>
</dbReference>
<evidence type="ECO:0000313" key="7">
    <source>
        <dbReference type="EMBL" id="CAP30599.2"/>
    </source>
</evidence>
<gene>
    <name evidence="7 9" type="ORF">CBG11350</name>
    <name evidence="7" type="ORF">CBG_11350</name>
</gene>
<keyword evidence="6" id="KW-0812">Transmembrane</keyword>
<dbReference type="RefSeq" id="XP_045094555.1">
    <property type="nucleotide sequence ID" value="XM_045236525.1"/>
</dbReference>
<comment type="similarity">
    <text evidence="2 6">Belongs to the glycosyltransferase 92 family.</text>
</comment>
<evidence type="ECO:0000313" key="8">
    <source>
        <dbReference type="Proteomes" id="UP000008549"/>
    </source>
</evidence>
<dbReference type="HOGENOM" id="CLU_048942_0_0_1"/>
<keyword evidence="5 6" id="KW-0472">Membrane</keyword>
<reference evidence="7 8" key="1">
    <citation type="journal article" date="2003" name="PLoS Biol.">
        <title>The genome sequence of Caenorhabditis briggsae: a platform for comparative genomics.</title>
        <authorList>
            <person name="Stein L.D."/>
            <person name="Bao Z."/>
            <person name="Blasiar D."/>
            <person name="Blumenthal T."/>
            <person name="Brent M.R."/>
            <person name="Chen N."/>
            <person name="Chinwalla A."/>
            <person name="Clarke L."/>
            <person name="Clee C."/>
            <person name="Coghlan A."/>
            <person name="Coulson A."/>
            <person name="D'Eustachio P."/>
            <person name="Fitch D.H."/>
            <person name="Fulton L.A."/>
            <person name="Fulton R.E."/>
            <person name="Griffiths-Jones S."/>
            <person name="Harris T.W."/>
            <person name="Hillier L.W."/>
            <person name="Kamath R."/>
            <person name="Kuwabara P.E."/>
            <person name="Mardis E.R."/>
            <person name="Marra M.A."/>
            <person name="Miner T.L."/>
            <person name="Minx P."/>
            <person name="Mullikin J.C."/>
            <person name="Plumb R.W."/>
            <person name="Rogers J."/>
            <person name="Schein J.E."/>
            <person name="Sohrmann M."/>
            <person name="Spieth J."/>
            <person name="Stajich J.E."/>
            <person name="Wei C."/>
            <person name="Willey D."/>
            <person name="Wilson R.K."/>
            <person name="Durbin R."/>
            <person name="Waterston R.H."/>
        </authorList>
    </citation>
    <scope>NUCLEOTIDE SEQUENCE [LARGE SCALE GENOMIC DNA]</scope>
    <source>
        <strain evidence="7 8">AF16</strain>
    </source>
</reference>
<organism evidence="7 8">
    <name type="scientific">Caenorhabditis briggsae</name>
    <dbReference type="NCBI Taxonomy" id="6238"/>
    <lineage>
        <taxon>Eukaryota</taxon>
        <taxon>Metazoa</taxon>
        <taxon>Ecdysozoa</taxon>
        <taxon>Nematoda</taxon>
        <taxon>Chromadorea</taxon>
        <taxon>Rhabditida</taxon>
        <taxon>Rhabditina</taxon>
        <taxon>Rhabditomorpha</taxon>
        <taxon>Rhabditoidea</taxon>
        <taxon>Rhabditidae</taxon>
        <taxon>Peloderinae</taxon>
        <taxon>Caenorhabditis</taxon>
    </lineage>
</organism>
<keyword evidence="3 6" id="KW-0328">Glycosyltransferase</keyword>
<dbReference type="WormBase" id="CBG11350">
    <property type="protein sequence ID" value="CBP41533"/>
    <property type="gene ID" value="WBGene00032480"/>
</dbReference>
<evidence type="ECO:0000313" key="9">
    <source>
        <dbReference type="WormBase" id="CBG11350"/>
    </source>
</evidence>
<evidence type="ECO:0000256" key="5">
    <source>
        <dbReference type="ARBA" id="ARBA00023136"/>
    </source>
</evidence>